<protein>
    <submittedName>
        <fullName evidence="4">NifU family protein</fullName>
    </submittedName>
</protein>
<keyword evidence="5" id="KW-1185">Reference proteome</keyword>
<evidence type="ECO:0000256" key="2">
    <source>
        <dbReference type="SAM" id="MobiDB-lite"/>
    </source>
</evidence>
<evidence type="ECO:0000256" key="1">
    <source>
        <dbReference type="ARBA" id="ARBA00006420"/>
    </source>
</evidence>
<dbReference type="PANTHER" id="PTHR11178:SF25">
    <property type="entry name" value="NIFU-LIKE PROTEIN 3, CHLOROPLASTIC"/>
    <property type="match status" value="1"/>
</dbReference>
<dbReference type="GO" id="GO:0051536">
    <property type="term" value="F:iron-sulfur cluster binding"/>
    <property type="evidence" value="ECO:0007669"/>
    <property type="project" value="InterPro"/>
</dbReference>
<dbReference type="GO" id="GO:0016226">
    <property type="term" value="P:iron-sulfur cluster assembly"/>
    <property type="evidence" value="ECO:0007669"/>
    <property type="project" value="InterPro"/>
</dbReference>
<gene>
    <name evidence="4" type="ORF">IC612_01765</name>
</gene>
<name>A0A930YUE0_9FLAO</name>
<feature type="region of interest" description="Disordered" evidence="2">
    <location>
        <begin position="82"/>
        <end position="104"/>
    </location>
</feature>
<feature type="domain" description="NIF system FeS cluster assembly NifU C-terminal" evidence="3">
    <location>
        <begin position="17"/>
        <end position="80"/>
    </location>
</feature>
<organism evidence="4 5">
    <name type="scientific">Planobacterium oryzisoli</name>
    <dbReference type="NCBI Taxonomy" id="2771435"/>
    <lineage>
        <taxon>Bacteria</taxon>
        <taxon>Pseudomonadati</taxon>
        <taxon>Bacteroidota</taxon>
        <taxon>Flavobacteriia</taxon>
        <taxon>Flavobacteriales</taxon>
        <taxon>Weeksellaceae</taxon>
        <taxon>Chryseobacterium group</taxon>
        <taxon>Chryseobacterium</taxon>
    </lineage>
</organism>
<comment type="similarity">
    <text evidence="1">Belongs to the NifU family.</text>
</comment>
<dbReference type="AlphaFoldDB" id="A0A930YUE0"/>
<dbReference type="RefSeq" id="WP_194738459.1">
    <property type="nucleotide sequence ID" value="NZ_JADKYY010000002.1"/>
</dbReference>
<dbReference type="Proteomes" id="UP000694480">
    <property type="component" value="Unassembled WGS sequence"/>
</dbReference>
<comment type="caution">
    <text evidence="4">The sequence shown here is derived from an EMBL/GenBank/DDBJ whole genome shotgun (WGS) entry which is preliminary data.</text>
</comment>
<dbReference type="SUPFAM" id="SSF117916">
    <property type="entry name" value="Fe-S cluster assembly (FSCA) domain-like"/>
    <property type="match status" value="1"/>
</dbReference>
<dbReference type="InterPro" id="IPR001075">
    <property type="entry name" value="NIF_FeS_clus_asmbl_NifU_C"/>
</dbReference>
<evidence type="ECO:0000313" key="4">
    <source>
        <dbReference type="EMBL" id="MBF5026522.1"/>
    </source>
</evidence>
<sequence>MFTPNLQHENTVTKVLDALETIRPFLNRDGGDIELVDVEQSKVFVKLQGNCNGCPMSFSTMKLGVENTIKQFAPEITEVINVGDSTPSAPPAETIQEVDEGTLL</sequence>
<evidence type="ECO:0000313" key="5">
    <source>
        <dbReference type="Proteomes" id="UP000694480"/>
    </source>
</evidence>
<dbReference type="EMBL" id="JADKYY010000002">
    <property type="protein sequence ID" value="MBF5026522.1"/>
    <property type="molecule type" value="Genomic_DNA"/>
</dbReference>
<dbReference type="GO" id="GO:0005506">
    <property type="term" value="F:iron ion binding"/>
    <property type="evidence" value="ECO:0007669"/>
    <property type="project" value="InterPro"/>
</dbReference>
<evidence type="ECO:0000259" key="3">
    <source>
        <dbReference type="Pfam" id="PF01106"/>
    </source>
</evidence>
<dbReference type="PANTHER" id="PTHR11178">
    <property type="entry name" value="IRON-SULFUR CLUSTER SCAFFOLD PROTEIN NFU-RELATED"/>
    <property type="match status" value="1"/>
</dbReference>
<reference evidence="4" key="1">
    <citation type="submission" date="2020-11" db="EMBL/GenBank/DDBJ databases">
        <title>Genome seq and assembly of Planobacterium sp.</title>
        <authorList>
            <person name="Chhetri G."/>
        </authorList>
    </citation>
    <scope>NUCLEOTIDE SEQUENCE</scope>
    <source>
        <strain evidence="4">GCR5</strain>
    </source>
</reference>
<dbReference type="InterPro" id="IPR034904">
    <property type="entry name" value="FSCA_dom_sf"/>
</dbReference>
<dbReference type="Pfam" id="PF01106">
    <property type="entry name" value="NifU"/>
    <property type="match status" value="1"/>
</dbReference>
<dbReference type="Gene3D" id="3.30.300.130">
    <property type="entry name" value="Fe-S cluster assembly (FSCA)"/>
    <property type="match status" value="1"/>
</dbReference>
<proteinExistence type="inferred from homology"/>
<accession>A0A930YUE0</accession>